<protein>
    <submittedName>
        <fullName evidence="2">Uncharacterized protein</fullName>
    </submittedName>
</protein>
<accession>A0ABU7A729</accession>
<sequence>MRPPHHVLHSGPASKPWTQTVGTSQSKDQAVGEKKITLWEYLWRAEERSARQAREEEEQRLPFWGSRLAIPLVPARDATLHLRPPSMKHQPGIEEIDSGNGLLSVP</sequence>
<gene>
    <name evidence="2" type="ORF">ATANTOWER_016318</name>
</gene>
<keyword evidence="3" id="KW-1185">Reference proteome</keyword>
<comment type="caution">
    <text evidence="2">The sequence shown here is derived from an EMBL/GenBank/DDBJ whole genome shotgun (WGS) entry which is preliminary data.</text>
</comment>
<feature type="region of interest" description="Disordered" evidence="1">
    <location>
        <begin position="82"/>
        <end position="106"/>
    </location>
</feature>
<evidence type="ECO:0000313" key="3">
    <source>
        <dbReference type="Proteomes" id="UP001345963"/>
    </source>
</evidence>
<dbReference type="EMBL" id="JAHUTI010003380">
    <property type="protein sequence ID" value="MED6233763.1"/>
    <property type="molecule type" value="Genomic_DNA"/>
</dbReference>
<evidence type="ECO:0000313" key="2">
    <source>
        <dbReference type="EMBL" id="MED6233763.1"/>
    </source>
</evidence>
<feature type="region of interest" description="Disordered" evidence="1">
    <location>
        <begin position="1"/>
        <end position="31"/>
    </location>
</feature>
<name>A0ABU7A729_9TELE</name>
<evidence type="ECO:0000256" key="1">
    <source>
        <dbReference type="SAM" id="MobiDB-lite"/>
    </source>
</evidence>
<feature type="compositionally biased region" description="Polar residues" evidence="1">
    <location>
        <begin position="16"/>
        <end position="28"/>
    </location>
</feature>
<proteinExistence type="predicted"/>
<organism evidence="2 3">
    <name type="scientific">Ataeniobius toweri</name>
    <dbReference type="NCBI Taxonomy" id="208326"/>
    <lineage>
        <taxon>Eukaryota</taxon>
        <taxon>Metazoa</taxon>
        <taxon>Chordata</taxon>
        <taxon>Craniata</taxon>
        <taxon>Vertebrata</taxon>
        <taxon>Euteleostomi</taxon>
        <taxon>Actinopterygii</taxon>
        <taxon>Neopterygii</taxon>
        <taxon>Teleostei</taxon>
        <taxon>Neoteleostei</taxon>
        <taxon>Acanthomorphata</taxon>
        <taxon>Ovalentaria</taxon>
        <taxon>Atherinomorphae</taxon>
        <taxon>Cyprinodontiformes</taxon>
        <taxon>Goodeidae</taxon>
        <taxon>Ataeniobius</taxon>
    </lineage>
</organism>
<dbReference type="Proteomes" id="UP001345963">
    <property type="component" value="Unassembled WGS sequence"/>
</dbReference>
<reference evidence="2 3" key="1">
    <citation type="submission" date="2021-07" db="EMBL/GenBank/DDBJ databases">
        <authorList>
            <person name="Palmer J.M."/>
        </authorList>
    </citation>
    <scope>NUCLEOTIDE SEQUENCE [LARGE SCALE GENOMIC DNA]</scope>
    <source>
        <strain evidence="2 3">AT_MEX2019</strain>
        <tissue evidence="2">Muscle</tissue>
    </source>
</reference>